<name>A0AAN0RK10_9RHOB</name>
<dbReference type="GeneID" id="93367438"/>
<keyword evidence="8 13" id="KW-0460">Magnesium</keyword>
<dbReference type="GO" id="GO:0005737">
    <property type="term" value="C:cytoplasm"/>
    <property type="evidence" value="ECO:0007669"/>
    <property type="project" value="UniProtKB-SubCell"/>
</dbReference>
<keyword evidence="10 13" id="KW-0233">DNA recombination</keyword>
<keyword evidence="6 13" id="KW-0227">DNA damage</keyword>
<dbReference type="GO" id="GO:0008821">
    <property type="term" value="F:crossover junction DNA endonuclease activity"/>
    <property type="evidence" value="ECO:0007669"/>
    <property type="project" value="UniProtKB-UniRule"/>
</dbReference>
<evidence type="ECO:0000256" key="7">
    <source>
        <dbReference type="ARBA" id="ARBA00022801"/>
    </source>
</evidence>
<dbReference type="GO" id="GO:0006310">
    <property type="term" value="P:DNA recombination"/>
    <property type="evidence" value="ECO:0007669"/>
    <property type="project" value="UniProtKB-UniRule"/>
</dbReference>
<protein>
    <recommendedName>
        <fullName evidence="13 14">Crossover junction endodeoxyribonuclease RuvC</fullName>
        <ecNumber evidence="13 14">3.1.21.10</ecNumber>
    </recommendedName>
    <alternativeName>
        <fullName evidence="13">Holliday junction nuclease RuvC</fullName>
    </alternativeName>
    <alternativeName>
        <fullName evidence="13">Holliday junction resolvase RuvC</fullName>
    </alternativeName>
</protein>
<evidence type="ECO:0000256" key="6">
    <source>
        <dbReference type="ARBA" id="ARBA00022763"/>
    </source>
</evidence>
<evidence type="ECO:0000256" key="12">
    <source>
        <dbReference type="ARBA" id="ARBA00029354"/>
    </source>
</evidence>
<dbReference type="PANTHER" id="PTHR30194">
    <property type="entry name" value="CROSSOVER JUNCTION ENDODEOXYRIBONUCLEASE RUVC"/>
    <property type="match status" value="1"/>
</dbReference>
<comment type="subunit">
    <text evidence="13">Homodimer which binds Holliday junction (HJ) DNA. The HJ becomes 2-fold symmetrical on binding to RuvC with unstacked arms; it has a different conformation from HJ DNA in complex with RuvA. In the full resolvosome a probable DNA-RuvA(4)-RuvB(12)-RuvC(2) complex forms which resolves the HJ.</text>
</comment>
<evidence type="ECO:0000256" key="8">
    <source>
        <dbReference type="ARBA" id="ARBA00022842"/>
    </source>
</evidence>
<accession>A0AAN0RK10</accession>
<dbReference type="CDD" id="cd16962">
    <property type="entry name" value="RuvC"/>
    <property type="match status" value="1"/>
</dbReference>
<sequence length="168" mass="17629">MRVLGIDPGLRSTGWGLVDVHGSKLRHVANGQCQTQPGPLAGRLLALFEGLSEVIENYAPSHAAVEQTFVNRDGAGTLKLGQARGIAMLVPAKFRLEVGEYAPNAVKKAVVGVGHADKRQVEHMVSLQLPGVKLAGPDATDALAIAICHAHHIQAGSHFQAALQRASG</sequence>
<feature type="active site" evidence="13">
    <location>
        <position position="7"/>
    </location>
</feature>
<dbReference type="PANTHER" id="PTHR30194:SF3">
    <property type="entry name" value="CROSSOVER JUNCTION ENDODEOXYRIBONUCLEASE RUVC"/>
    <property type="match status" value="1"/>
</dbReference>
<dbReference type="EMBL" id="CP003984">
    <property type="protein sequence ID" value="AII87515.1"/>
    <property type="molecule type" value="Genomic_DNA"/>
</dbReference>
<keyword evidence="7 13" id="KW-0378">Hydrolase</keyword>
<keyword evidence="3 13" id="KW-0540">Nuclease</keyword>
<keyword evidence="2 13" id="KW-0963">Cytoplasm</keyword>
<dbReference type="Gene3D" id="3.30.420.10">
    <property type="entry name" value="Ribonuclease H-like superfamily/Ribonuclease H"/>
    <property type="match status" value="1"/>
</dbReference>
<dbReference type="InterPro" id="IPR002176">
    <property type="entry name" value="X-over_junc_endoDNase_RuvC"/>
</dbReference>
<dbReference type="NCBIfam" id="TIGR00228">
    <property type="entry name" value="ruvC"/>
    <property type="match status" value="1"/>
</dbReference>
<evidence type="ECO:0000256" key="9">
    <source>
        <dbReference type="ARBA" id="ARBA00023125"/>
    </source>
</evidence>
<comment type="cofactor">
    <cofactor evidence="13">
        <name>Mg(2+)</name>
        <dbReference type="ChEBI" id="CHEBI:18420"/>
    </cofactor>
    <text evidence="13">Binds 2 Mg(2+) ion per subunit.</text>
</comment>
<evidence type="ECO:0000256" key="10">
    <source>
        <dbReference type="ARBA" id="ARBA00023172"/>
    </source>
</evidence>
<comment type="catalytic activity">
    <reaction evidence="12 13">
        <text>Endonucleolytic cleavage at a junction such as a reciprocal single-stranded crossover between two homologous DNA duplexes (Holliday junction).</text>
        <dbReference type="EC" id="3.1.21.10"/>
    </reaction>
</comment>
<evidence type="ECO:0000256" key="1">
    <source>
        <dbReference type="ARBA" id="ARBA00009518"/>
    </source>
</evidence>
<evidence type="ECO:0000313" key="16">
    <source>
        <dbReference type="Proteomes" id="UP000028680"/>
    </source>
</evidence>
<dbReference type="PRINTS" id="PR00696">
    <property type="entry name" value="RSOLVASERUVC"/>
</dbReference>
<reference evidence="15 16" key="1">
    <citation type="journal article" date="2014" name="ISME J.">
        <title>Adaptation of an abundant Roseobacter RCA organism to pelagic systems revealed by genomic and transcriptomic analyses.</title>
        <authorList>
            <person name="Voget S."/>
            <person name="Wemheuer B."/>
            <person name="Brinkhoff T."/>
            <person name="Vollmers J."/>
            <person name="Dietrich S."/>
            <person name="Giebel H.A."/>
            <person name="Beardsley C."/>
            <person name="Sardemann C."/>
            <person name="Bakenhus I."/>
            <person name="Billerbeck S."/>
            <person name="Daniel R."/>
            <person name="Simon M."/>
        </authorList>
    </citation>
    <scope>NUCLEOTIDE SEQUENCE [LARGE SCALE GENOMIC DNA]</scope>
    <source>
        <strain evidence="15 16">RCA23</strain>
    </source>
</reference>
<comment type="similarity">
    <text evidence="1 13">Belongs to the RuvC family.</text>
</comment>
<proteinExistence type="inferred from homology"/>
<feature type="active site" evidence="13">
    <location>
        <position position="138"/>
    </location>
</feature>
<feature type="active site" evidence="13">
    <location>
        <position position="66"/>
    </location>
</feature>
<keyword evidence="16" id="KW-1185">Reference proteome</keyword>
<dbReference type="KEGG" id="ptp:RCA23_c19840"/>
<dbReference type="Proteomes" id="UP000028680">
    <property type="component" value="Chromosome"/>
</dbReference>
<evidence type="ECO:0000256" key="13">
    <source>
        <dbReference type="HAMAP-Rule" id="MF_00034"/>
    </source>
</evidence>
<dbReference type="SUPFAM" id="SSF53098">
    <property type="entry name" value="Ribonuclease H-like"/>
    <property type="match status" value="1"/>
</dbReference>
<keyword evidence="5 13" id="KW-0255">Endonuclease</keyword>
<dbReference type="GO" id="GO:0003677">
    <property type="term" value="F:DNA binding"/>
    <property type="evidence" value="ECO:0007669"/>
    <property type="project" value="UniProtKB-KW"/>
</dbReference>
<dbReference type="InterPro" id="IPR012337">
    <property type="entry name" value="RNaseH-like_sf"/>
</dbReference>
<organism evidence="15 16">
    <name type="scientific">Planktomarina temperata RCA23</name>
    <dbReference type="NCBI Taxonomy" id="666509"/>
    <lineage>
        <taxon>Bacteria</taxon>
        <taxon>Pseudomonadati</taxon>
        <taxon>Pseudomonadota</taxon>
        <taxon>Alphaproteobacteria</taxon>
        <taxon>Rhodobacterales</taxon>
        <taxon>Paracoccaceae</taxon>
        <taxon>Planktomarina</taxon>
    </lineage>
</organism>
<dbReference type="GO" id="GO:0006281">
    <property type="term" value="P:DNA repair"/>
    <property type="evidence" value="ECO:0007669"/>
    <property type="project" value="UniProtKB-UniRule"/>
</dbReference>
<evidence type="ECO:0000256" key="2">
    <source>
        <dbReference type="ARBA" id="ARBA00022490"/>
    </source>
</evidence>
<dbReference type="GO" id="GO:0000287">
    <property type="term" value="F:magnesium ion binding"/>
    <property type="evidence" value="ECO:0007669"/>
    <property type="project" value="UniProtKB-UniRule"/>
</dbReference>
<gene>
    <name evidence="13 15" type="primary">ruvC</name>
    <name evidence="15" type="ORF">RCA23_c19840</name>
</gene>
<dbReference type="Pfam" id="PF02075">
    <property type="entry name" value="RuvC"/>
    <property type="match status" value="1"/>
</dbReference>
<comment type="function">
    <text evidence="13">The RuvA-RuvB-RuvC complex processes Holliday junction (HJ) DNA during genetic recombination and DNA repair. Endonuclease that resolves HJ intermediates. Cleaves cruciform DNA by making single-stranded nicks across the HJ at symmetrical positions within the homologous arms, yielding a 5'-phosphate and a 3'-hydroxyl group; requires a central core of homology in the junction. The consensus cleavage sequence is 5'-(A/T)TT(C/G)-3'. Cleavage occurs on the 3'-side of the TT dinucleotide at the point of strand exchange. HJ branch migration catalyzed by RuvA-RuvB allows RuvC to scan DNA until it finds its consensus sequence, where it cleaves and resolves the cruciform DNA.</text>
</comment>
<dbReference type="InterPro" id="IPR020563">
    <property type="entry name" value="X-over_junc_endoDNase_Mg_BS"/>
</dbReference>
<dbReference type="HAMAP" id="MF_00034">
    <property type="entry name" value="RuvC"/>
    <property type="match status" value="1"/>
</dbReference>
<feature type="binding site" evidence="13">
    <location>
        <position position="66"/>
    </location>
    <ligand>
        <name>Mg(2+)</name>
        <dbReference type="ChEBI" id="CHEBI:18420"/>
        <label>2</label>
    </ligand>
</feature>
<feature type="binding site" evidence="13">
    <location>
        <position position="138"/>
    </location>
    <ligand>
        <name>Mg(2+)</name>
        <dbReference type="ChEBI" id="CHEBI:18420"/>
        <label>1</label>
    </ligand>
</feature>
<dbReference type="RefSeq" id="WP_044050216.1">
    <property type="nucleotide sequence ID" value="NZ_CP003984.1"/>
</dbReference>
<evidence type="ECO:0000256" key="11">
    <source>
        <dbReference type="ARBA" id="ARBA00023204"/>
    </source>
</evidence>
<dbReference type="AlphaFoldDB" id="A0AAN0RK10"/>
<dbReference type="InterPro" id="IPR036397">
    <property type="entry name" value="RNaseH_sf"/>
</dbReference>
<comment type="subcellular location">
    <subcellularLocation>
        <location evidence="13">Cytoplasm</location>
    </subcellularLocation>
</comment>
<evidence type="ECO:0000313" key="15">
    <source>
        <dbReference type="EMBL" id="AII87515.1"/>
    </source>
</evidence>
<keyword evidence="11 13" id="KW-0234">DNA repair</keyword>
<evidence type="ECO:0000256" key="4">
    <source>
        <dbReference type="ARBA" id="ARBA00022723"/>
    </source>
</evidence>
<evidence type="ECO:0000256" key="5">
    <source>
        <dbReference type="ARBA" id="ARBA00022759"/>
    </source>
</evidence>
<evidence type="ECO:0000256" key="3">
    <source>
        <dbReference type="ARBA" id="ARBA00022722"/>
    </source>
</evidence>
<keyword evidence="4 13" id="KW-0479">Metal-binding</keyword>
<keyword evidence="9 13" id="KW-0238">DNA-binding</keyword>
<feature type="binding site" evidence="13">
    <location>
        <position position="7"/>
    </location>
    <ligand>
        <name>Mg(2+)</name>
        <dbReference type="ChEBI" id="CHEBI:18420"/>
        <label>1</label>
    </ligand>
</feature>
<dbReference type="PROSITE" id="PS01321">
    <property type="entry name" value="RUVC"/>
    <property type="match status" value="1"/>
</dbReference>
<dbReference type="EC" id="3.1.21.10" evidence="13 14"/>
<dbReference type="GO" id="GO:0048476">
    <property type="term" value="C:Holliday junction resolvase complex"/>
    <property type="evidence" value="ECO:0007669"/>
    <property type="project" value="UniProtKB-UniRule"/>
</dbReference>
<evidence type="ECO:0000256" key="14">
    <source>
        <dbReference type="NCBIfam" id="TIGR00228"/>
    </source>
</evidence>
<dbReference type="FunFam" id="3.30.420.10:FF:000002">
    <property type="entry name" value="Crossover junction endodeoxyribonuclease RuvC"/>
    <property type="match status" value="1"/>
</dbReference>
<dbReference type="GO" id="GO:0009432">
    <property type="term" value="P:SOS response"/>
    <property type="evidence" value="ECO:0007669"/>
    <property type="project" value="UniProtKB-ARBA"/>
</dbReference>